<dbReference type="Proteomes" id="UP000051530">
    <property type="component" value="Unassembled WGS sequence"/>
</dbReference>
<name>A0A0R0LXH4_9MICR</name>
<reference evidence="2 3" key="1">
    <citation type="submission" date="2015-07" db="EMBL/GenBank/DDBJ databases">
        <title>The genome of Pseudoloma neurophilia, a relevant intracellular parasite of the zebrafish.</title>
        <authorList>
            <person name="Ndikumana S."/>
            <person name="Pelin A."/>
            <person name="Sanders J."/>
            <person name="Corradi N."/>
        </authorList>
    </citation>
    <scope>NUCLEOTIDE SEQUENCE [LARGE SCALE GENOMIC DNA]</scope>
    <source>
        <strain evidence="2 3">MK1</strain>
    </source>
</reference>
<dbReference type="AlphaFoldDB" id="A0A0R0LXH4"/>
<dbReference type="OrthoDB" id="2195731at2759"/>
<organism evidence="2 3">
    <name type="scientific">Pseudoloma neurophilia</name>
    <dbReference type="NCBI Taxonomy" id="146866"/>
    <lineage>
        <taxon>Eukaryota</taxon>
        <taxon>Fungi</taxon>
        <taxon>Fungi incertae sedis</taxon>
        <taxon>Microsporidia</taxon>
        <taxon>Pseudoloma</taxon>
    </lineage>
</organism>
<dbReference type="VEuPathDB" id="MicrosporidiaDB:M153_1141900087"/>
<comment type="caution">
    <text evidence="2">The sequence shown here is derived from an EMBL/GenBank/DDBJ whole genome shotgun (WGS) entry which is preliminary data.</text>
</comment>
<feature type="region of interest" description="Disordered" evidence="1">
    <location>
        <begin position="235"/>
        <end position="267"/>
    </location>
</feature>
<evidence type="ECO:0000256" key="1">
    <source>
        <dbReference type="SAM" id="MobiDB-lite"/>
    </source>
</evidence>
<feature type="non-terminal residue" evidence="2">
    <location>
        <position position="267"/>
    </location>
</feature>
<sequence length="267" mass="30218">MSMTNPSSPTLIPFSDMASPTGSNITPFNGKEDLDITLWLKEIAMCSKVLGWNEEVERRAIIMNLRGEARSWVAEYLNGAGYDIETKLLVHELRQRFQGKGKTDITLTSFIHFKPPKSRQEFRKLLIFASKLADKAMMSTEALAQIIIMKVPEAFKALLVNAMETEQSWQGFMHRAEAVCWVAFPDPALNLVANVQSVTTETQKTRNDCLLHGPGTHSNEKCYKLMAFVKKEKEKMQKKFGKNKKNDKNNLNAIDAQEDSDEENKNG</sequence>
<gene>
    <name evidence="2" type="ORF">M153_1141900087</name>
</gene>
<dbReference type="EMBL" id="LGUB01001186">
    <property type="protein sequence ID" value="KRH92126.1"/>
    <property type="molecule type" value="Genomic_DNA"/>
</dbReference>
<accession>A0A0R0LXH4</accession>
<feature type="compositionally biased region" description="Acidic residues" evidence="1">
    <location>
        <begin position="256"/>
        <end position="267"/>
    </location>
</feature>
<keyword evidence="3" id="KW-1185">Reference proteome</keyword>
<evidence type="ECO:0000313" key="3">
    <source>
        <dbReference type="Proteomes" id="UP000051530"/>
    </source>
</evidence>
<evidence type="ECO:0000313" key="2">
    <source>
        <dbReference type="EMBL" id="KRH92126.1"/>
    </source>
</evidence>
<proteinExistence type="predicted"/>
<protein>
    <submittedName>
        <fullName evidence="2">Putative transposable element</fullName>
    </submittedName>
</protein>